<protein>
    <recommendedName>
        <fullName evidence="5">DNA-directed primase/polymerase protein</fullName>
        <ecNumber evidence="7">2.7.7.102</ecNumber>
        <ecNumber evidence="2">2.7.7.7</ecNumber>
    </recommendedName>
</protein>
<proteinExistence type="inferred from homology"/>
<dbReference type="GO" id="GO:0000428">
    <property type="term" value="C:DNA-directed RNA polymerase complex"/>
    <property type="evidence" value="ECO:0007669"/>
    <property type="project" value="UniProtKB-KW"/>
</dbReference>
<evidence type="ECO:0000256" key="7">
    <source>
        <dbReference type="ARBA" id="ARBA00044768"/>
    </source>
</evidence>
<dbReference type="EC" id="2.7.7.7" evidence="2"/>
<gene>
    <name evidence="9" type="ORF">GDO86_000356</name>
</gene>
<dbReference type="GO" id="GO:0003887">
    <property type="term" value="F:DNA-directed DNA polymerase activity"/>
    <property type="evidence" value="ECO:0007669"/>
    <property type="project" value="UniProtKB-KW"/>
</dbReference>
<evidence type="ECO:0000256" key="6">
    <source>
        <dbReference type="ARBA" id="ARBA00044677"/>
    </source>
</evidence>
<evidence type="ECO:0000256" key="3">
    <source>
        <dbReference type="ARBA" id="ARBA00022478"/>
    </source>
</evidence>
<comment type="catalytic activity">
    <reaction evidence="8">
        <text>DNA(n) + a 2'-deoxyribonucleoside 5'-triphosphate = DNA(n+1) + diphosphate</text>
        <dbReference type="Rhea" id="RHEA:22508"/>
        <dbReference type="Rhea" id="RHEA-COMP:17339"/>
        <dbReference type="Rhea" id="RHEA-COMP:17340"/>
        <dbReference type="ChEBI" id="CHEBI:33019"/>
        <dbReference type="ChEBI" id="CHEBI:61560"/>
        <dbReference type="ChEBI" id="CHEBI:173112"/>
        <dbReference type="EC" id="2.7.7.7"/>
    </reaction>
    <physiologicalReaction direction="left-to-right" evidence="8">
        <dbReference type="Rhea" id="RHEA:22509"/>
    </physiologicalReaction>
</comment>
<accession>A0A8T2KDP6</accession>
<sequence>MNTFYGGDSGRAQECLKRKWKDKLKKVEELASQYRRHPLNSSYKPKLAKPWLPSSVWKLFPRQALAFNFAKTCKEDVHVFSLETIIDGTERRLFLVTTYAEFWYYYVNKPVSLAHCYEVIPADTVCKLYFDLEFYKPANPGADGRKMVSLVIEYFSKKLEEFYGIKCSSECVLNLDSSTEEKFSRHLIFVLPDAAFKDNIHVGHFIKTVAQPMLSLIASKDIIAGQSMQGAHETASLPKAEDLNGYSIKPSYVRPVKEGPSTEEYDLSSLIVKNKYGGSQAFIDQGVYTKNRNFRLYKSSKLGKNVPFELAEDNKFKCKPQKDIGIEEHVFLCSLISNIKFSDSLKILTCTNPENAMNPKPSVNSRNAGVTMKGYQFSPYPEIDDFILSVITREGFQGGIRSWNYFSAGEIVVYETVNYRWCENIGRVHKSNNVMLLVDLKREVWYQKCYDPLCRVQNFKSHCYPLPGEVCLPYLFKEENEDCIFTMDENGNIQETKLKPNIDAGQLQDKLNMPKPGEDVVCKERCSESEIDDSLILEATEDIEFVDAVDTSLAVMDWDELEIPDNLLLQSLYEHEMFAGK</sequence>
<name>A0A8T2KDP6_9PIPI</name>
<dbReference type="EC" id="2.7.7.102" evidence="7"/>
<comment type="similarity">
    <text evidence="1">Belongs to the eukaryotic-type primase small subunit family.</text>
</comment>
<evidence type="ECO:0000313" key="9">
    <source>
        <dbReference type="EMBL" id="KAG8453690.1"/>
    </source>
</evidence>
<keyword evidence="4" id="KW-0808">Transferase</keyword>
<evidence type="ECO:0000256" key="2">
    <source>
        <dbReference type="ARBA" id="ARBA00012417"/>
    </source>
</evidence>
<dbReference type="Proteomes" id="UP000812440">
    <property type="component" value="Chromosome 1"/>
</dbReference>
<keyword evidence="4" id="KW-0239">DNA-directed DNA polymerase</keyword>
<dbReference type="GO" id="GO:0005634">
    <property type="term" value="C:nucleus"/>
    <property type="evidence" value="ECO:0007669"/>
    <property type="project" value="TreeGrafter"/>
</dbReference>
<dbReference type="GO" id="GO:0009411">
    <property type="term" value="P:response to UV"/>
    <property type="evidence" value="ECO:0007669"/>
    <property type="project" value="TreeGrafter"/>
</dbReference>
<dbReference type="GO" id="GO:0003682">
    <property type="term" value="F:chromatin binding"/>
    <property type="evidence" value="ECO:0007669"/>
    <property type="project" value="TreeGrafter"/>
</dbReference>
<dbReference type="InterPro" id="IPR044917">
    <property type="entry name" value="PRIMPOL"/>
</dbReference>
<dbReference type="GO" id="GO:0031297">
    <property type="term" value="P:replication fork processing"/>
    <property type="evidence" value="ECO:0007669"/>
    <property type="project" value="TreeGrafter"/>
</dbReference>
<comment type="catalytic activity">
    <reaction evidence="6">
        <text>ssDNA + n NTP = ssDNA/pppN(pN)n-1 hybrid + (n-1) diphosphate.</text>
        <dbReference type="EC" id="2.7.7.102"/>
    </reaction>
</comment>
<dbReference type="CDD" id="cd22256">
    <property type="entry name" value="PrimPol_RBD"/>
    <property type="match status" value="1"/>
</dbReference>
<evidence type="ECO:0000256" key="4">
    <source>
        <dbReference type="ARBA" id="ARBA00022932"/>
    </source>
</evidence>
<reference evidence="9" key="1">
    <citation type="thesis" date="2020" institute="ProQuest LLC" country="789 East Eisenhower Parkway, Ann Arbor, MI, USA">
        <title>Comparative Genomics and Chromosome Evolution.</title>
        <authorList>
            <person name="Mudd A.B."/>
        </authorList>
    </citation>
    <scope>NUCLEOTIDE SEQUENCE</scope>
    <source>
        <strain evidence="9">Female2</strain>
        <tissue evidence="9">Blood</tissue>
    </source>
</reference>
<dbReference type="GO" id="GO:0005759">
    <property type="term" value="C:mitochondrial matrix"/>
    <property type="evidence" value="ECO:0007669"/>
    <property type="project" value="TreeGrafter"/>
</dbReference>
<dbReference type="Pfam" id="PF03121">
    <property type="entry name" value="Herpes_UL52"/>
    <property type="match status" value="1"/>
</dbReference>
<keyword evidence="10" id="KW-1185">Reference proteome</keyword>
<dbReference type="GO" id="GO:0042276">
    <property type="term" value="P:error-prone translesion synthesis"/>
    <property type="evidence" value="ECO:0007669"/>
    <property type="project" value="InterPro"/>
</dbReference>
<dbReference type="AlphaFoldDB" id="A0A8T2KDP6"/>
<dbReference type="PANTHER" id="PTHR31399">
    <property type="entry name" value="DNA-DIRECTED PRIMASE / POLYMERASE PROTEIN"/>
    <property type="match status" value="1"/>
</dbReference>
<dbReference type="PANTHER" id="PTHR31399:SF0">
    <property type="entry name" value="DNA-DIRECTED PRIMASE_POLYMERASE PROTEIN"/>
    <property type="match status" value="1"/>
</dbReference>
<comment type="caution">
    <text evidence="9">The sequence shown here is derived from an EMBL/GenBank/DDBJ whole genome shotgun (WGS) entry which is preliminary data.</text>
</comment>
<keyword evidence="3" id="KW-0804">Transcription</keyword>
<keyword evidence="3" id="KW-0240">DNA-directed RNA polymerase</keyword>
<dbReference type="OrthoDB" id="5988181at2759"/>
<evidence type="ECO:0000313" key="10">
    <source>
        <dbReference type="Proteomes" id="UP000812440"/>
    </source>
</evidence>
<evidence type="ECO:0000256" key="5">
    <source>
        <dbReference type="ARBA" id="ARBA00026139"/>
    </source>
</evidence>
<organism evidence="9 10">
    <name type="scientific">Hymenochirus boettgeri</name>
    <name type="common">Congo dwarf clawed frog</name>
    <dbReference type="NCBI Taxonomy" id="247094"/>
    <lineage>
        <taxon>Eukaryota</taxon>
        <taxon>Metazoa</taxon>
        <taxon>Chordata</taxon>
        <taxon>Craniata</taxon>
        <taxon>Vertebrata</taxon>
        <taxon>Euteleostomi</taxon>
        <taxon>Amphibia</taxon>
        <taxon>Batrachia</taxon>
        <taxon>Anura</taxon>
        <taxon>Pipoidea</taxon>
        <taxon>Pipidae</taxon>
        <taxon>Pipinae</taxon>
        <taxon>Hymenochirus</taxon>
    </lineage>
</organism>
<dbReference type="EMBL" id="JAACNH010000001">
    <property type="protein sequence ID" value="KAG8453690.1"/>
    <property type="molecule type" value="Genomic_DNA"/>
</dbReference>
<keyword evidence="4" id="KW-0548">Nucleotidyltransferase</keyword>
<evidence type="ECO:0000256" key="8">
    <source>
        <dbReference type="ARBA" id="ARBA00047303"/>
    </source>
</evidence>
<dbReference type="GO" id="GO:0006264">
    <property type="term" value="P:mitochondrial DNA replication"/>
    <property type="evidence" value="ECO:0007669"/>
    <property type="project" value="TreeGrafter"/>
</dbReference>
<evidence type="ECO:0000256" key="1">
    <source>
        <dbReference type="ARBA" id="ARBA00009762"/>
    </source>
</evidence>